<name>A0A6H5J4D6_9HYME</name>
<organism evidence="2 3">
    <name type="scientific">Trichogramma brassicae</name>
    <dbReference type="NCBI Taxonomy" id="86971"/>
    <lineage>
        <taxon>Eukaryota</taxon>
        <taxon>Metazoa</taxon>
        <taxon>Ecdysozoa</taxon>
        <taxon>Arthropoda</taxon>
        <taxon>Hexapoda</taxon>
        <taxon>Insecta</taxon>
        <taxon>Pterygota</taxon>
        <taxon>Neoptera</taxon>
        <taxon>Endopterygota</taxon>
        <taxon>Hymenoptera</taxon>
        <taxon>Apocrita</taxon>
        <taxon>Proctotrupomorpha</taxon>
        <taxon>Chalcidoidea</taxon>
        <taxon>Trichogrammatidae</taxon>
        <taxon>Trichogramma</taxon>
    </lineage>
</organism>
<dbReference type="AlphaFoldDB" id="A0A6H5J4D6"/>
<feature type="compositionally biased region" description="Low complexity" evidence="1">
    <location>
        <begin position="204"/>
        <end position="213"/>
    </location>
</feature>
<proteinExistence type="predicted"/>
<accession>A0A6H5J4D6</accession>
<reference evidence="2 3" key="1">
    <citation type="submission" date="2020-02" db="EMBL/GenBank/DDBJ databases">
        <authorList>
            <person name="Ferguson B K."/>
        </authorList>
    </citation>
    <scope>NUCLEOTIDE SEQUENCE [LARGE SCALE GENOMIC DNA]</scope>
</reference>
<gene>
    <name evidence="2" type="ORF">TBRA_LOCUS14878</name>
</gene>
<keyword evidence="3" id="KW-1185">Reference proteome</keyword>
<evidence type="ECO:0000256" key="1">
    <source>
        <dbReference type="SAM" id="MobiDB-lite"/>
    </source>
</evidence>
<evidence type="ECO:0000313" key="3">
    <source>
        <dbReference type="Proteomes" id="UP000479190"/>
    </source>
</evidence>
<evidence type="ECO:0000313" key="2">
    <source>
        <dbReference type="EMBL" id="CAB0043290.1"/>
    </source>
</evidence>
<sequence>MNRFSLLVARAVYKRRIIYDRSFRGYHIRNHKVRVYAEIAASISRRLNFEPNSNAAAAASLNNVTPQVTPKANSNAAILSLLNSSPANLTRQKTQQQSRIALNAAALPQRVLSHSIIITVPNGSGQQVRVSFSPALTTNQIVKQPVKASAVRLARVQDGTGSSLGLSMPGLSALLAGSPTDDTSVPGITAASSLFERLTAPTNQASQPTSSMTSPPPQQSPQLTHPKVCFSSRRFNEVCFSSQRFNELLMIMKNWKWPKNPFFDENNFFRAIRSLQNLK</sequence>
<dbReference type="Proteomes" id="UP000479190">
    <property type="component" value="Unassembled WGS sequence"/>
</dbReference>
<protein>
    <submittedName>
        <fullName evidence="2">Uncharacterized protein</fullName>
    </submittedName>
</protein>
<dbReference type="EMBL" id="CADCXV010001296">
    <property type="protein sequence ID" value="CAB0043290.1"/>
    <property type="molecule type" value="Genomic_DNA"/>
</dbReference>
<feature type="region of interest" description="Disordered" evidence="1">
    <location>
        <begin position="200"/>
        <end position="225"/>
    </location>
</feature>
<feature type="non-terminal residue" evidence="2">
    <location>
        <position position="279"/>
    </location>
</feature>